<name>A0AAV9NQ04_9EURO</name>
<comment type="subcellular location">
    <subcellularLocation>
        <location evidence="1">Nucleus</location>
    </subcellularLocation>
</comment>
<comment type="similarity">
    <text evidence="6">Belongs to the velvet family. VelB subfamily.</text>
</comment>
<keyword evidence="2" id="KW-0749">Sporulation</keyword>
<evidence type="ECO:0000256" key="6">
    <source>
        <dbReference type="ARBA" id="ARBA00038045"/>
    </source>
</evidence>
<accession>A0AAV9NQ04</accession>
<evidence type="ECO:0000259" key="8">
    <source>
        <dbReference type="PROSITE" id="PS51821"/>
    </source>
</evidence>
<feature type="region of interest" description="Disordered" evidence="7">
    <location>
        <begin position="359"/>
        <end position="391"/>
    </location>
</feature>
<keyword evidence="10" id="KW-1185">Reference proteome</keyword>
<sequence>MSNIPPPSPTQGSQATEAVDEWPEPRPVHRIHEGKVWALEVVQQPIRARMCGFGDKDRRPISPPPCIRLIIFDPETGEEIDYSKVTDLSRLVLNVDLWSPGGDREDNCINHSNVSPSIGTTSLSAYPQVVTPMTQSQTPQIYTGHSVPYSSPGIISPNVITPGSATSYFPNEDQHPYGGQSFHSRPPSFSVDRATDRYGAPYSNGYGRGEGYGSRPNGSHPVPPPGAIRSTRSSQDLGPRRPEVAGAHVAKNLIGSASSSAFRLTDEKGKVGLWFILQDLSVRTEGTFRLKLNFFNLSKFNLSDNENKALGKGPELMTEAPCLASVFSKVFRVWSAKKFPGVIETTPLSRKFAEQGIKIPIRKDGNSRKRKGAGSEDEDQDAGSDGDGDGF</sequence>
<evidence type="ECO:0000313" key="9">
    <source>
        <dbReference type="EMBL" id="KAK5064257.1"/>
    </source>
</evidence>
<dbReference type="InterPro" id="IPR021740">
    <property type="entry name" value="Velvet"/>
</dbReference>
<dbReference type="Pfam" id="PF11754">
    <property type="entry name" value="Velvet"/>
    <property type="match status" value="1"/>
</dbReference>
<dbReference type="InterPro" id="IPR038491">
    <property type="entry name" value="Velvet_dom_sf"/>
</dbReference>
<evidence type="ECO:0000256" key="7">
    <source>
        <dbReference type="SAM" id="MobiDB-lite"/>
    </source>
</evidence>
<dbReference type="PROSITE" id="PS51821">
    <property type="entry name" value="VELVET"/>
    <property type="match status" value="1"/>
</dbReference>
<dbReference type="Gene3D" id="2.60.40.3960">
    <property type="entry name" value="Velvet domain"/>
    <property type="match status" value="2"/>
</dbReference>
<dbReference type="Proteomes" id="UP001358417">
    <property type="component" value="Unassembled WGS sequence"/>
</dbReference>
<dbReference type="GO" id="GO:0005634">
    <property type="term" value="C:nucleus"/>
    <property type="evidence" value="ECO:0007669"/>
    <property type="project" value="UniProtKB-SubCell"/>
</dbReference>
<proteinExistence type="inferred from homology"/>
<dbReference type="AlphaFoldDB" id="A0AAV9NQ04"/>
<dbReference type="GO" id="GO:0030435">
    <property type="term" value="P:sporulation resulting in formation of a cellular spore"/>
    <property type="evidence" value="ECO:0007669"/>
    <property type="project" value="UniProtKB-KW"/>
</dbReference>
<protein>
    <recommendedName>
        <fullName evidence="8">Velvet domain-containing protein</fullName>
    </recommendedName>
</protein>
<evidence type="ECO:0000256" key="5">
    <source>
        <dbReference type="ARBA" id="ARBA00023242"/>
    </source>
</evidence>
<feature type="region of interest" description="Disordered" evidence="7">
    <location>
        <begin position="1"/>
        <end position="22"/>
    </location>
</feature>
<evidence type="ECO:0000256" key="2">
    <source>
        <dbReference type="ARBA" id="ARBA00022969"/>
    </source>
</evidence>
<reference evidence="9 10" key="1">
    <citation type="submission" date="2023-08" db="EMBL/GenBank/DDBJ databases">
        <title>Black Yeasts Isolated from many extreme environments.</title>
        <authorList>
            <person name="Coleine C."/>
            <person name="Stajich J.E."/>
            <person name="Selbmann L."/>
        </authorList>
    </citation>
    <scope>NUCLEOTIDE SEQUENCE [LARGE SCALE GENOMIC DNA]</scope>
    <source>
        <strain evidence="9 10">CCFEE 5792</strain>
    </source>
</reference>
<dbReference type="PANTHER" id="PTHR33572">
    <property type="entry name" value="SPORE DEVELOPMENT REGULATOR VOSA"/>
    <property type="match status" value="1"/>
</dbReference>
<feature type="domain" description="Velvet" evidence="8">
    <location>
        <begin position="29"/>
        <end position="362"/>
    </location>
</feature>
<keyword evidence="3" id="KW-0805">Transcription regulation</keyword>
<keyword evidence="4" id="KW-0804">Transcription</keyword>
<organism evidence="9 10">
    <name type="scientific">Exophiala bonariae</name>
    <dbReference type="NCBI Taxonomy" id="1690606"/>
    <lineage>
        <taxon>Eukaryota</taxon>
        <taxon>Fungi</taxon>
        <taxon>Dikarya</taxon>
        <taxon>Ascomycota</taxon>
        <taxon>Pezizomycotina</taxon>
        <taxon>Eurotiomycetes</taxon>
        <taxon>Chaetothyriomycetidae</taxon>
        <taxon>Chaetothyriales</taxon>
        <taxon>Herpotrichiellaceae</taxon>
        <taxon>Exophiala</taxon>
    </lineage>
</organism>
<keyword evidence="5" id="KW-0539">Nucleus</keyword>
<evidence type="ECO:0000256" key="4">
    <source>
        <dbReference type="ARBA" id="ARBA00023163"/>
    </source>
</evidence>
<comment type="caution">
    <text evidence="9">The sequence shown here is derived from an EMBL/GenBank/DDBJ whole genome shotgun (WGS) entry which is preliminary data.</text>
</comment>
<evidence type="ECO:0000313" key="10">
    <source>
        <dbReference type="Proteomes" id="UP001358417"/>
    </source>
</evidence>
<evidence type="ECO:0000256" key="3">
    <source>
        <dbReference type="ARBA" id="ARBA00023015"/>
    </source>
</evidence>
<evidence type="ECO:0000256" key="1">
    <source>
        <dbReference type="ARBA" id="ARBA00004123"/>
    </source>
</evidence>
<dbReference type="InterPro" id="IPR037525">
    <property type="entry name" value="Velvet_dom"/>
</dbReference>
<dbReference type="GeneID" id="89968312"/>
<dbReference type="PANTHER" id="PTHR33572:SF3">
    <property type="entry name" value="VELVET COMPLEX SUBUNIT B"/>
    <property type="match status" value="1"/>
</dbReference>
<gene>
    <name evidence="9" type="ORF">LTR84_000090</name>
</gene>
<feature type="compositionally biased region" description="Acidic residues" evidence="7">
    <location>
        <begin position="375"/>
        <end position="391"/>
    </location>
</feature>
<dbReference type="EMBL" id="JAVRRD010000001">
    <property type="protein sequence ID" value="KAK5064257.1"/>
    <property type="molecule type" value="Genomic_DNA"/>
</dbReference>
<dbReference type="RefSeq" id="XP_064711581.1">
    <property type="nucleotide sequence ID" value="XM_064843721.1"/>
</dbReference>
<feature type="region of interest" description="Disordered" evidence="7">
    <location>
        <begin position="170"/>
        <end position="241"/>
    </location>
</feature>